<evidence type="ECO:0000313" key="2">
    <source>
        <dbReference type="Proteomes" id="UP001319060"/>
    </source>
</evidence>
<gene>
    <name evidence="1" type="ORF">JYA64_16080</name>
</gene>
<accession>A0ABS2ZHG0</accession>
<sequence>MDLEKVKEYLEIGHDIEPEFHGEKYSITPIPTIPNGVCLTKFYSEEYQEYENPKDLIENATITNQKFKKILNKITNIYLLKNVYKFKAYSTNGCISSRRRSALFIEVKDKALFLPQIE</sequence>
<dbReference type="RefSeq" id="WP_188401121.1">
    <property type="nucleotide sequence ID" value="NZ_BMCE01000001.1"/>
</dbReference>
<name>A0ABS2ZHG0_9BACL</name>
<organism evidence="1 2">
    <name type="scientific">Fictibacillus barbaricus</name>
    <dbReference type="NCBI Taxonomy" id="182136"/>
    <lineage>
        <taxon>Bacteria</taxon>
        <taxon>Bacillati</taxon>
        <taxon>Bacillota</taxon>
        <taxon>Bacilli</taxon>
        <taxon>Bacillales</taxon>
        <taxon>Fictibacillaceae</taxon>
        <taxon>Fictibacillus</taxon>
    </lineage>
</organism>
<proteinExistence type="predicted"/>
<protein>
    <submittedName>
        <fullName evidence="1">Uncharacterized protein</fullName>
    </submittedName>
</protein>
<evidence type="ECO:0000313" key="1">
    <source>
        <dbReference type="EMBL" id="MBN3546827.1"/>
    </source>
</evidence>
<dbReference type="EMBL" id="JAFHKS010000044">
    <property type="protein sequence ID" value="MBN3546827.1"/>
    <property type="molecule type" value="Genomic_DNA"/>
</dbReference>
<keyword evidence="2" id="KW-1185">Reference proteome</keyword>
<dbReference type="Proteomes" id="UP001319060">
    <property type="component" value="Unassembled WGS sequence"/>
</dbReference>
<reference evidence="1 2" key="1">
    <citation type="submission" date="2021-01" db="EMBL/GenBank/DDBJ databases">
        <title>Genome Sequencing of Type Strains.</title>
        <authorList>
            <person name="Lemaire J.F."/>
            <person name="Inderbitzin P."/>
            <person name="Collins S.B."/>
            <person name="Wespe N."/>
            <person name="Knight-Connoni V."/>
        </authorList>
    </citation>
    <scope>NUCLEOTIDE SEQUENCE [LARGE SCALE GENOMIC DNA]</scope>
    <source>
        <strain evidence="1 2">DSM 14730</strain>
    </source>
</reference>
<comment type="caution">
    <text evidence="1">The sequence shown here is derived from an EMBL/GenBank/DDBJ whole genome shotgun (WGS) entry which is preliminary data.</text>
</comment>